<dbReference type="SUPFAM" id="SSF56784">
    <property type="entry name" value="HAD-like"/>
    <property type="match status" value="1"/>
</dbReference>
<organism evidence="4 5">
    <name type="scientific">Caballeronia sordidicola</name>
    <name type="common">Burkholderia sordidicola</name>
    <dbReference type="NCBI Taxonomy" id="196367"/>
    <lineage>
        <taxon>Bacteria</taxon>
        <taxon>Pseudomonadati</taxon>
        <taxon>Pseudomonadota</taxon>
        <taxon>Betaproteobacteria</taxon>
        <taxon>Burkholderiales</taxon>
        <taxon>Burkholderiaceae</taxon>
        <taxon>Caballeronia</taxon>
    </lineage>
</organism>
<dbReference type="Gene3D" id="3.40.50.1000">
    <property type="entry name" value="HAD superfamily/HAD-like"/>
    <property type="match status" value="1"/>
</dbReference>
<evidence type="ECO:0000256" key="2">
    <source>
        <dbReference type="ARBA" id="ARBA00022801"/>
    </source>
</evidence>
<protein>
    <recommendedName>
        <fullName evidence="3">(S)-2-haloacid dehalogenase</fullName>
        <ecNumber evidence="3">3.8.1.2</ecNumber>
    </recommendedName>
    <alternativeName>
        <fullName evidence="3">2-haloalkanoic acid dehalogenase</fullName>
    </alternativeName>
    <alternativeName>
        <fullName evidence="3">Halocarboxylic acid halidohydrolase</fullName>
    </alternativeName>
    <alternativeName>
        <fullName evidence="3">L-2-haloacid dehalogenase</fullName>
    </alternativeName>
</protein>
<name>A0A242MHV2_CABSO</name>
<dbReference type="NCBIfam" id="TIGR01493">
    <property type="entry name" value="HAD-SF-IA-v2"/>
    <property type="match status" value="1"/>
</dbReference>
<dbReference type="PRINTS" id="PR00413">
    <property type="entry name" value="HADHALOGNASE"/>
</dbReference>
<sequence>MNHIKAIAFDLYGTLFDVHSVIDQCEKRFPGRGREVSTVWRQKQLEYTWLRSLMNRYVTFEQATEDALRYTCKHLRLDLDEPACNTLCDAYLRLQSFPEVPAALRELRARGLKLAVLSNGSPHSIGAVVGNGGLRDEFDHLISVDPVRIFKPHDQAYALAERVFGLARGSILFVSSNAWDATGARYFGFPTCWINRGGGTFDEMGQAPDWELRGLDEVARLFDGAERNAPLA</sequence>
<dbReference type="RefSeq" id="WP_086382660.1">
    <property type="nucleotide sequence ID" value="NZ_NBTY01000135.1"/>
</dbReference>
<dbReference type="EMBL" id="NBTY01000135">
    <property type="protein sequence ID" value="OTP70883.1"/>
    <property type="molecule type" value="Genomic_DNA"/>
</dbReference>
<dbReference type="AlphaFoldDB" id="A0A242MHV2"/>
<keyword evidence="2 3" id="KW-0378">Hydrolase</keyword>
<proteinExistence type="inferred from homology"/>
<comment type="caution">
    <text evidence="4">The sequence shown here is derived from an EMBL/GenBank/DDBJ whole genome shotgun (WGS) entry which is preliminary data.</text>
</comment>
<dbReference type="NCBIfam" id="TIGR01428">
    <property type="entry name" value="HAD_type_II"/>
    <property type="match status" value="1"/>
</dbReference>
<dbReference type="InterPro" id="IPR051540">
    <property type="entry name" value="S-2-haloacid_dehalogenase"/>
</dbReference>
<dbReference type="InterPro" id="IPR006328">
    <property type="entry name" value="2-HAD"/>
</dbReference>
<dbReference type="Proteomes" id="UP000194546">
    <property type="component" value="Unassembled WGS sequence"/>
</dbReference>
<accession>A0A242MHV2</accession>
<reference evidence="4 5" key="1">
    <citation type="submission" date="2017-03" db="EMBL/GenBank/DDBJ databases">
        <title>Genome analysis of strain PAMC 26510.</title>
        <authorList>
            <person name="Oh H.-M."/>
            <person name="Yang J.-A."/>
        </authorList>
    </citation>
    <scope>NUCLEOTIDE SEQUENCE [LARGE SCALE GENOMIC DNA]</scope>
    <source>
        <strain evidence="4 5">PAMC 26510</strain>
    </source>
</reference>
<dbReference type="InterPro" id="IPR036412">
    <property type="entry name" value="HAD-like_sf"/>
</dbReference>
<dbReference type="InterPro" id="IPR023214">
    <property type="entry name" value="HAD_sf"/>
</dbReference>
<evidence type="ECO:0000313" key="5">
    <source>
        <dbReference type="Proteomes" id="UP000194546"/>
    </source>
</evidence>
<dbReference type="SFLD" id="SFLDF00045">
    <property type="entry name" value="2-haloacid_dehalogenase"/>
    <property type="match status" value="1"/>
</dbReference>
<dbReference type="PANTHER" id="PTHR43316:SF3">
    <property type="entry name" value="HALOACID DEHALOGENASE, TYPE II (AFU_ORTHOLOGUE AFUA_2G07750)-RELATED"/>
    <property type="match status" value="1"/>
</dbReference>
<comment type="catalytic activity">
    <reaction evidence="3">
        <text>an (S)-2-haloacid + H2O = a (2R)-2-hydroxycarboxylate + a halide anion + H(+)</text>
        <dbReference type="Rhea" id="RHEA:11192"/>
        <dbReference type="ChEBI" id="CHEBI:15377"/>
        <dbReference type="ChEBI" id="CHEBI:15378"/>
        <dbReference type="ChEBI" id="CHEBI:16042"/>
        <dbReference type="ChEBI" id="CHEBI:58314"/>
        <dbReference type="ChEBI" id="CHEBI:137405"/>
        <dbReference type="EC" id="3.8.1.2"/>
    </reaction>
</comment>
<dbReference type="Pfam" id="PF00702">
    <property type="entry name" value="Hydrolase"/>
    <property type="match status" value="1"/>
</dbReference>
<evidence type="ECO:0000256" key="3">
    <source>
        <dbReference type="RuleBase" id="RU368077"/>
    </source>
</evidence>
<dbReference type="SFLD" id="SFLDS00003">
    <property type="entry name" value="Haloacid_Dehalogenase"/>
    <property type="match status" value="1"/>
</dbReference>
<dbReference type="PANTHER" id="PTHR43316">
    <property type="entry name" value="HYDROLASE, HALOACID DELAHOGENASE-RELATED"/>
    <property type="match status" value="1"/>
</dbReference>
<dbReference type="InterPro" id="IPR006439">
    <property type="entry name" value="HAD-SF_hydro_IA"/>
</dbReference>
<dbReference type="InterPro" id="IPR023198">
    <property type="entry name" value="PGP-like_dom2"/>
</dbReference>
<dbReference type="SFLD" id="SFLDG01129">
    <property type="entry name" value="C1.5:_HAD__Beta-PGM__Phosphata"/>
    <property type="match status" value="1"/>
</dbReference>
<dbReference type="CDD" id="cd02588">
    <property type="entry name" value="HAD_L2-DEX"/>
    <property type="match status" value="1"/>
</dbReference>
<dbReference type="GO" id="GO:0018784">
    <property type="term" value="F:(S)-2-haloacid dehalogenase activity"/>
    <property type="evidence" value="ECO:0007669"/>
    <property type="project" value="UniProtKB-UniRule"/>
</dbReference>
<evidence type="ECO:0000256" key="1">
    <source>
        <dbReference type="ARBA" id="ARBA00008106"/>
    </source>
</evidence>
<dbReference type="EC" id="3.8.1.2" evidence="3"/>
<dbReference type="Gene3D" id="1.10.150.240">
    <property type="entry name" value="Putative phosphatase, domain 2"/>
    <property type="match status" value="1"/>
</dbReference>
<comment type="function">
    <text evidence="3">Catalyzes the hydrolytic dehalogenation of small (S)-2-haloalkanoic acids to yield the corresponding (R)-2-hydroxyalkanoic acids.</text>
</comment>
<gene>
    <name evidence="4" type="ORF">PAMC26510_24970</name>
</gene>
<dbReference type="SFLD" id="SFLDG01135">
    <property type="entry name" value="C1.5.6:_HAD__Beta-PGM__Phospha"/>
    <property type="match status" value="1"/>
</dbReference>
<evidence type="ECO:0000313" key="4">
    <source>
        <dbReference type="EMBL" id="OTP70883.1"/>
    </source>
</evidence>
<comment type="similarity">
    <text evidence="1 3">Belongs to the HAD-like hydrolase superfamily. S-2-haloalkanoic acid dehalogenase family.</text>
</comment>